<dbReference type="EMBL" id="JADGMS010000019">
    <property type="protein sequence ID" value="KAF9661529.1"/>
    <property type="molecule type" value="Genomic_DNA"/>
</dbReference>
<evidence type="ECO:0000313" key="2">
    <source>
        <dbReference type="Proteomes" id="UP000657918"/>
    </source>
</evidence>
<proteinExistence type="predicted"/>
<gene>
    <name evidence="1" type="ORF">SADUNF_Sadunf19G0078300</name>
</gene>
<comment type="caution">
    <text evidence="1">The sequence shown here is derived from an EMBL/GenBank/DDBJ whole genome shotgun (WGS) entry which is preliminary data.</text>
</comment>
<organism evidence="1 2">
    <name type="scientific">Salix dunnii</name>
    <dbReference type="NCBI Taxonomy" id="1413687"/>
    <lineage>
        <taxon>Eukaryota</taxon>
        <taxon>Viridiplantae</taxon>
        <taxon>Streptophyta</taxon>
        <taxon>Embryophyta</taxon>
        <taxon>Tracheophyta</taxon>
        <taxon>Spermatophyta</taxon>
        <taxon>Magnoliopsida</taxon>
        <taxon>eudicotyledons</taxon>
        <taxon>Gunneridae</taxon>
        <taxon>Pentapetalae</taxon>
        <taxon>rosids</taxon>
        <taxon>fabids</taxon>
        <taxon>Malpighiales</taxon>
        <taxon>Salicaceae</taxon>
        <taxon>Saliceae</taxon>
        <taxon>Salix</taxon>
    </lineage>
</organism>
<protein>
    <submittedName>
        <fullName evidence="1">Uncharacterized protein</fullName>
    </submittedName>
</protein>
<keyword evidence="2" id="KW-1185">Reference proteome</keyword>
<sequence length="61" mass="6921">MATGSLCYLVSRLHIFSRLLGQLLRCSHGNRKSMGFGRIWRIESPSIRCSIAFSFIIFGTQ</sequence>
<accession>A0A835J4E4</accession>
<dbReference type="Proteomes" id="UP000657918">
    <property type="component" value="Unassembled WGS sequence"/>
</dbReference>
<reference evidence="1 2" key="1">
    <citation type="submission" date="2020-10" db="EMBL/GenBank/DDBJ databases">
        <title>Plant Genome Project.</title>
        <authorList>
            <person name="Zhang R.-G."/>
        </authorList>
    </citation>
    <scope>NUCLEOTIDE SEQUENCE [LARGE SCALE GENOMIC DNA]</scope>
    <source>
        <strain evidence="1">FAFU-HL-1</strain>
        <tissue evidence="1">Leaf</tissue>
    </source>
</reference>
<dbReference type="AlphaFoldDB" id="A0A835J4E4"/>
<evidence type="ECO:0000313" key="1">
    <source>
        <dbReference type="EMBL" id="KAF9661529.1"/>
    </source>
</evidence>
<name>A0A835J4E4_9ROSI</name>